<dbReference type="PRINTS" id="PR01715">
    <property type="entry name" value="FERRIBNDNGPP"/>
</dbReference>
<evidence type="ECO:0000256" key="5">
    <source>
        <dbReference type="ARBA" id="ARBA00022729"/>
    </source>
</evidence>
<dbReference type="Gene3D" id="3.40.50.1980">
    <property type="entry name" value="Nitrogenase molybdenum iron protein domain"/>
    <property type="match status" value="2"/>
</dbReference>
<dbReference type="GO" id="GO:0030288">
    <property type="term" value="C:outer membrane-bounded periplasmic space"/>
    <property type="evidence" value="ECO:0007669"/>
    <property type="project" value="TreeGrafter"/>
</dbReference>
<keyword evidence="4" id="KW-0410">Iron transport</keyword>
<accession>A0A285V5G4</accession>
<keyword evidence="8" id="KW-1185">Reference proteome</keyword>
<dbReference type="InterPro" id="IPR051313">
    <property type="entry name" value="Bact_iron-sidero_bind"/>
</dbReference>
<proteinExistence type="inferred from homology"/>
<evidence type="ECO:0000313" key="8">
    <source>
        <dbReference type="Proteomes" id="UP000219167"/>
    </source>
</evidence>
<dbReference type="AlphaFoldDB" id="A0A285V5G4"/>
<keyword evidence="3" id="KW-0813">Transport</keyword>
<dbReference type="RefSeq" id="WP_176526957.1">
    <property type="nucleotide sequence ID" value="NZ_OBQD01000046.1"/>
</dbReference>
<dbReference type="PANTHER" id="PTHR30532:SF1">
    <property type="entry name" value="IRON(3+)-HYDROXAMATE-BINDING PROTEIN FHUD"/>
    <property type="match status" value="1"/>
</dbReference>
<dbReference type="Proteomes" id="UP000219167">
    <property type="component" value="Unassembled WGS sequence"/>
</dbReference>
<evidence type="ECO:0000256" key="4">
    <source>
        <dbReference type="ARBA" id="ARBA00022496"/>
    </source>
</evidence>
<dbReference type="PANTHER" id="PTHR30532">
    <property type="entry name" value="IRON III DICITRATE-BINDING PERIPLASMIC PROTEIN"/>
    <property type="match status" value="1"/>
</dbReference>
<evidence type="ECO:0000259" key="6">
    <source>
        <dbReference type="PROSITE" id="PS50983"/>
    </source>
</evidence>
<reference evidence="7 8" key="1">
    <citation type="submission" date="2017-08" db="EMBL/GenBank/DDBJ databases">
        <authorList>
            <person name="de Groot N.N."/>
        </authorList>
    </citation>
    <scope>NUCLEOTIDE SEQUENCE [LARGE SCALE GENOMIC DNA]</scope>
    <source>
        <strain evidence="7 8">JC85</strain>
    </source>
</reference>
<name>A0A285V5G4_9HYPH</name>
<evidence type="ECO:0000256" key="3">
    <source>
        <dbReference type="ARBA" id="ARBA00022448"/>
    </source>
</evidence>
<keyword evidence="5" id="KW-0732">Signal</keyword>
<evidence type="ECO:0000313" key="7">
    <source>
        <dbReference type="EMBL" id="SOC48266.1"/>
    </source>
</evidence>
<dbReference type="Pfam" id="PF01497">
    <property type="entry name" value="Peripla_BP_2"/>
    <property type="match status" value="1"/>
</dbReference>
<feature type="domain" description="Fe/B12 periplasmic-binding" evidence="6">
    <location>
        <begin position="39"/>
        <end position="298"/>
    </location>
</feature>
<protein>
    <submittedName>
        <fullName evidence="7">Iron complex transport system substrate-binding protein</fullName>
    </submittedName>
</protein>
<dbReference type="SUPFAM" id="SSF53807">
    <property type="entry name" value="Helical backbone' metal receptor"/>
    <property type="match status" value="1"/>
</dbReference>
<evidence type="ECO:0000256" key="1">
    <source>
        <dbReference type="ARBA" id="ARBA00004196"/>
    </source>
</evidence>
<dbReference type="PROSITE" id="PS50983">
    <property type="entry name" value="FE_B12_PBP"/>
    <property type="match status" value="1"/>
</dbReference>
<comment type="subcellular location">
    <subcellularLocation>
        <location evidence="1">Cell envelope</location>
    </subcellularLocation>
</comment>
<dbReference type="GO" id="GO:1901678">
    <property type="term" value="P:iron coordination entity transport"/>
    <property type="evidence" value="ECO:0007669"/>
    <property type="project" value="UniProtKB-ARBA"/>
</dbReference>
<gene>
    <name evidence="7" type="ORF">SAMN05892877_14613</name>
</gene>
<organism evidence="7 8">
    <name type="scientific">Rhizobium subbaraonis</name>
    <dbReference type="NCBI Taxonomy" id="908946"/>
    <lineage>
        <taxon>Bacteria</taxon>
        <taxon>Pseudomonadati</taxon>
        <taxon>Pseudomonadota</taxon>
        <taxon>Alphaproteobacteria</taxon>
        <taxon>Hyphomicrobiales</taxon>
        <taxon>Rhizobiaceae</taxon>
        <taxon>Rhizobium/Agrobacterium group</taxon>
        <taxon>Rhizobium</taxon>
    </lineage>
</organism>
<evidence type="ECO:0000256" key="2">
    <source>
        <dbReference type="ARBA" id="ARBA00008814"/>
    </source>
</evidence>
<dbReference type="EMBL" id="OBQD01000046">
    <property type="protein sequence ID" value="SOC48266.1"/>
    <property type="molecule type" value="Genomic_DNA"/>
</dbReference>
<sequence length="298" mass="32395">MIPTHRFERRVHRRTAILGAAAFVLQGLSARAASTAAPRVAAIDWAAAETLIAVGITPIAIADLAGFRASFAHLPDMVGTIDLGSTWEPNFELLDRLKPDMIYLPSWSSLSRAQLEQIAAVRLCDIHGKGGDPIDKARSFGESVLNELTTMSEPSAIRQLEARLQRITRKISPRPVFLLNLRSTSRFVNVYATGSLPDSALVHVGLQNAWQGPVNGFGFASIGAEKLLQSPDASIVVLNQNDRTTEMLSRLERNIFWASMPALRAGRVHVSPPISVFGGLLSATTFAEWLADTFDKAT</sequence>
<keyword evidence="4" id="KW-0408">Iron</keyword>
<comment type="similarity">
    <text evidence="2">Belongs to the bacterial solute-binding protein 8 family.</text>
</comment>
<dbReference type="InterPro" id="IPR002491">
    <property type="entry name" value="ABC_transptr_periplasmic_BD"/>
</dbReference>
<keyword evidence="4" id="KW-0406">Ion transport</keyword>